<dbReference type="EMBL" id="PNYB01000006">
    <property type="protein sequence ID" value="PMS25610.1"/>
    <property type="molecule type" value="Genomic_DNA"/>
</dbReference>
<evidence type="ECO:0000313" key="2">
    <source>
        <dbReference type="Proteomes" id="UP000235347"/>
    </source>
</evidence>
<proteinExistence type="predicted"/>
<accession>A0A2N7W896</accession>
<organism evidence="1 2">
    <name type="scientific">Trinickia soli</name>
    <dbReference type="NCBI Taxonomy" id="380675"/>
    <lineage>
        <taxon>Bacteria</taxon>
        <taxon>Pseudomonadati</taxon>
        <taxon>Pseudomonadota</taxon>
        <taxon>Betaproteobacteria</taxon>
        <taxon>Burkholderiales</taxon>
        <taxon>Burkholderiaceae</taxon>
        <taxon>Trinickia</taxon>
    </lineage>
</organism>
<dbReference type="Proteomes" id="UP000235347">
    <property type="component" value="Unassembled WGS sequence"/>
</dbReference>
<protein>
    <submittedName>
        <fullName evidence="1">Uncharacterized protein</fullName>
    </submittedName>
</protein>
<gene>
    <name evidence="1" type="ORF">C0Z19_08530</name>
</gene>
<sequence>MTCWRQVPRKVAALMPRHGELDAHRILRRRQLVEDAVELGLLENPALDLRNLAQSDLHRFRQAVDHVARSHAPNP</sequence>
<reference evidence="1 2" key="1">
    <citation type="submission" date="2018-01" db="EMBL/GenBank/DDBJ databases">
        <title>Whole genome analyses suggest that Burkholderia sensu lato contains two further novel genera in the rhizoxinica-symbiotica group Mycetohabitans gen. nov., and Trinickia gen. nov.: implications for the evolution of diazotrophy and nodulation in the Burkholderiaceae.</title>
        <authorList>
            <person name="Estrada-de los Santos P."/>
            <person name="Palmer M."/>
            <person name="Chavez-Ramirez B."/>
            <person name="Beukes C."/>
            <person name="Steenkamp E.T."/>
            <person name="Hirsch A.M."/>
            <person name="Manyaka P."/>
            <person name="Maluk M."/>
            <person name="Lafos M."/>
            <person name="Crook M."/>
            <person name="Gross E."/>
            <person name="Simon M.F."/>
            <person name="Bueno dos Reis Junior F."/>
            <person name="Poole P.S."/>
            <person name="Venter S.N."/>
            <person name="James E.K."/>
        </authorList>
    </citation>
    <scope>NUCLEOTIDE SEQUENCE [LARGE SCALE GENOMIC DNA]</scope>
    <source>
        <strain evidence="1 2">GP25-8</strain>
    </source>
</reference>
<evidence type="ECO:0000313" key="1">
    <source>
        <dbReference type="EMBL" id="PMS25610.1"/>
    </source>
</evidence>
<dbReference type="AlphaFoldDB" id="A0A2N7W896"/>
<keyword evidence="2" id="KW-1185">Reference proteome</keyword>
<comment type="caution">
    <text evidence="1">The sequence shown here is derived from an EMBL/GenBank/DDBJ whole genome shotgun (WGS) entry which is preliminary data.</text>
</comment>
<name>A0A2N7W896_9BURK</name>